<dbReference type="InterPro" id="IPR003598">
    <property type="entry name" value="Ig_sub2"/>
</dbReference>
<keyword evidence="3" id="KW-1185">Reference proteome</keyword>
<evidence type="ECO:0000313" key="3">
    <source>
        <dbReference type="Proteomes" id="UP000472264"/>
    </source>
</evidence>
<dbReference type="InterPro" id="IPR013783">
    <property type="entry name" value="Ig-like_fold"/>
</dbReference>
<accession>A0A665UUM7</accession>
<dbReference type="Ensembl" id="ENSENLT00000024174.1">
    <property type="protein sequence ID" value="ENSENLP00000023398.1"/>
    <property type="gene ID" value="ENSENLG00000010603.1"/>
</dbReference>
<dbReference type="InterPro" id="IPR003599">
    <property type="entry name" value="Ig_sub"/>
</dbReference>
<dbReference type="PANTHER" id="PTHR46013:SF4">
    <property type="entry name" value="B-CELL RECEPTOR CD22-RELATED"/>
    <property type="match status" value="1"/>
</dbReference>
<dbReference type="OMA" id="MIIFFAN"/>
<evidence type="ECO:0000259" key="1">
    <source>
        <dbReference type="PROSITE" id="PS50835"/>
    </source>
</evidence>
<feature type="domain" description="Ig-like" evidence="1">
    <location>
        <begin position="28"/>
        <end position="95"/>
    </location>
</feature>
<dbReference type="PROSITE" id="PS50835">
    <property type="entry name" value="IG_LIKE"/>
    <property type="match status" value="1"/>
</dbReference>
<proteinExistence type="predicted"/>
<dbReference type="InterPro" id="IPR036179">
    <property type="entry name" value="Ig-like_dom_sf"/>
</dbReference>
<dbReference type="InterPro" id="IPR007110">
    <property type="entry name" value="Ig-like_dom"/>
</dbReference>
<dbReference type="Proteomes" id="UP000472264">
    <property type="component" value="Chromosome 6"/>
</dbReference>
<reference evidence="2" key="1">
    <citation type="submission" date="2021-04" db="EMBL/GenBank/DDBJ databases">
        <authorList>
            <consortium name="Wellcome Sanger Institute Data Sharing"/>
        </authorList>
    </citation>
    <scope>NUCLEOTIDE SEQUENCE [LARGE SCALE GENOMIC DNA]</scope>
</reference>
<dbReference type="Pfam" id="PF13927">
    <property type="entry name" value="Ig_3"/>
    <property type="match status" value="1"/>
</dbReference>
<name>A0A665UUM7_ECHNA</name>
<evidence type="ECO:0000313" key="2">
    <source>
        <dbReference type="Ensembl" id="ENSENLP00000023398.1"/>
    </source>
</evidence>
<sequence>MYISNRTSETVQLTVQSRHGFAVKEQFSITLECSSQANPPVTQVTWMKTADVKNEFPKISKSLTIRFASPSDSGQYSCEATNEIGTRRSQPVQVNVICELKDALVVRQYITQYTVKTNCILLMIIFFANYF</sequence>
<reference evidence="2" key="3">
    <citation type="submission" date="2025-09" db="UniProtKB">
        <authorList>
            <consortium name="Ensembl"/>
        </authorList>
    </citation>
    <scope>IDENTIFICATION</scope>
</reference>
<dbReference type="SMART" id="SM00408">
    <property type="entry name" value="IGc2"/>
    <property type="match status" value="1"/>
</dbReference>
<reference evidence="2" key="2">
    <citation type="submission" date="2025-08" db="UniProtKB">
        <authorList>
            <consortium name="Ensembl"/>
        </authorList>
    </citation>
    <scope>IDENTIFICATION</scope>
</reference>
<dbReference type="InParanoid" id="A0A665UUM7"/>
<dbReference type="PANTHER" id="PTHR46013">
    <property type="entry name" value="VASCULAR CELL ADHESION MOLECULE 1"/>
    <property type="match status" value="1"/>
</dbReference>
<dbReference type="AlphaFoldDB" id="A0A665UUM7"/>
<dbReference type="Gene3D" id="2.60.40.10">
    <property type="entry name" value="Immunoglobulins"/>
    <property type="match status" value="1"/>
</dbReference>
<organism evidence="2 3">
    <name type="scientific">Echeneis naucrates</name>
    <name type="common">Live sharksucker</name>
    <dbReference type="NCBI Taxonomy" id="173247"/>
    <lineage>
        <taxon>Eukaryota</taxon>
        <taxon>Metazoa</taxon>
        <taxon>Chordata</taxon>
        <taxon>Craniata</taxon>
        <taxon>Vertebrata</taxon>
        <taxon>Euteleostomi</taxon>
        <taxon>Actinopterygii</taxon>
        <taxon>Neopterygii</taxon>
        <taxon>Teleostei</taxon>
        <taxon>Neoteleostei</taxon>
        <taxon>Acanthomorphata</taxon>
        <taxon>Carangaria</taxon>
        <taxon>Carangiformes</taxon>
        <taxon>Echeneidae</taxon>
        <taxon>Echeneis</taxon>
    </lineage>
</organism>
<dbReference type="SMART" id="SM00409">
    <property type="entry name" value="IG"/>
    <property type="match status" value="1"/>
</dbReference>
<protein>
    <recommendedName>
        <fullName evidence="1">Ig-like domain-containing protein</fullName>
    </recommendedName>
</protein>
<dbReference type="SUPFAM" id="SSF48726">
    <property type="entry name" value="Immunoglobulin"/>
    <property type="match status" value="1"/>
</dbReference>